<protein>
    <submittedName>
        <fullName evidence="2">Uncharacterized protein</fullName>
    </submittedName>
</protein>
<organism evidence="2 3">
    <name type="scientific">Caerostris extrusa</name>
    <name type="common">Bark spider</name>
    <name type="synonym">Caerostris bankana</name>
    <dbReference type="NCBI Taxonomy" id="172846"/>
    <lineage>
        <taxon>Eukaryota</taxon>
        <taxon>Metazoa</taxon>
        <taxon>Ecdysozoa</taxon>
        <taxon>Arthropoda</taxon>
        <taxon>Chelicerata</taxon>
        <taxon>Arachnida</taxon>
        <taxon>Araneae</taxon>
        <taxon>Araneomorphae</taxon>
        <taxon>Entelegynae</taxon>
        <taxon>Araneoidea</taxon>
        <taxon>Araneidae</taxon>
        <taxon>Caerostris</taxon>
    </lineage>
</organism>
<feature type="compositionally biased region" description="Polar residues" evidence="1">
    <location>
        <begin position="1"/>
        <end position="12"/>
    </location>
</feature>
<dbReference type="AlphaFoldDB" id="A0AAV4VFG4"/>
<dbReference type="Proteomes" id="UP001054945">
    <property type="component" value="Unassembled WGS sequence"/>
</dbReference>
<proteinExistence type="predicted"/>
<keyword evidence="3" id="KW-1185">Reference proteome</keyword>
<evidence type="ECO:0000313" key="2">
    <source>
        <dbReference type="EMBL" id="GIY69096.1"/>
    </source>
</evidence>
<feature type="region of interest" description="Disordered" evidence="1">
    <location>
        <begin position="1"/>
        <end position="32"/>
    </location>
</feature>
<gene>
    <name evidence="2" type="ORF">CEXT_219581</name>
</gene>
<name>A0AAV4VFG4_CAEEX</name>
<comment type="caution">
    <text evidence="2">The sequence shown here is derived from an EMBL/GenBank/DDBJ whole genome shotgun (WGS) entry which is preliminary data.</text>
</comment>
<evidence type="ECO:0000256" key="1">
    <source>
        <dbReference type="SAM" id="MobiDB-lite"/>
    </source>
</evidence>
<sequence>MENSATLASTPWSHGLSRPNPPHPSGTNDVTKVTWQTEKRTMRHSSIPLLEGETNGCSLGHRVTSRNIFLFFFVRSIDRAMKEFHSANSSAHSLRL</sequence>
<reference evidence="2 3" key="1">
    <citation type="submission" date="2021-06" db="EMBL/GenBank/DDBJ databases">
        <title>Caerostris extrusa draft genome.</title>
        <authorList>
            <person name="Kono N."/>
            <person name="Arakawa K."/>
        </authorList>
    </citation>
    <scope>NUCLEOTIDE SEQUENCE [LARGE SCALE GENOMIC DNA]</scope>
</reference>
<evidence type="ECO:0000313" key="3">
    <source>
        <dbReference type="Proteomes" id="UP001054945"/>
    </source>
</evidence>
<dbReference type="EMBL" id="BPLR01014488">
    <property type="protein sequence ID" value="GIY69096.1"/>
    <property type="molecule type" value="Genomic_DNA"/>
</dbReference>
<accession>A0AAV4VFG4</accession>